<protein>
    <recommendedName>
        <fullName evidence="4">Sensor domain-containing protein</fullName>
    </recommendedName>
</protein>
<keyword evidence="3" id="KW-1185">Reference proteome</keyword>
<proteinExistence type="predicted"/>
<dbReference type="EMBL" id="JADEYR010000002">
    <property type="protein sequence ID" value="MBE9403330.1"/>
    <property type="molecule type" value="Genomic_DNA"/>
</dbReference>
<reference evidence="2 3" key="1">
    <citation type="submission" date="2020-10" db="EMBL/GenBank/DDBJ databases">
        <title>Draft genome and description of Brachybacterium epidermidis sp nov.</title>
        <authorList>
            <person name="Boxberger M."/>
            <person name="La Scola B."/>
        </authorList>
    </citation>
    <scope>NUCLEOTIDE SEQUENCE [LARGE SCALE GENOMIC DNA]</scope>
    <source>
        <strain evidence="2 3">Marseille-Q2903</strain>
    </source>
</reference>
<dbReference type="Proteomes" id="UP000644727">
    <property type="component" value="Unassembled WGS sequence"/>
</dbReference>
<evidence type="ECO:0000313" key="3">
    <source>
        <dbReference type="Proteomes" id="UP000644727"/>
    </source>
</evidence>
<feature type="region of interest" description="Disordered" evidence="1">
    <location>
        <begin position="1"/>
        <end position="43"/>
    </location>
</feature>
<organism evidence="2 3">
    <name type="scientific">Brachybacterium epidermidis</name>
    <dbReference type="NCBI Taxonomy" id="2781983"/>
    <lineage>
        <taxon>Bacteria</taxon>
        <taxon>Bacillati</taxon>
        <taxon>Actinomycetota</taxon>
        <taxon>Actinomycetes</taxon>
        <taxon>Micrococcales</taxon>
        <taxon>Dermabacteraceae</taxon>
        <taxon>Brachybacterium</taxon>
    </lineage>
</organism>
<name>A0ABR9W041_9MICO</name>
<evidence type="ECO:0008006" key="4">
    <source>
        <dbReference type="Google" id="ProtNLM"/>
    </source>
</evidence>
<dbReference type="RefSeq" id="WP_193865074.1">
    <property type="nucleotide sequence ID" value="NZ_JADEYR010000002.1"/>
</dbReference>
<accession>A0ABR9W041</accession>
<sequence length="243" mass="25462">MTHPSGNQPALPDFHGGAPQASSPAGSYGAGRTGDEPPRRRSPWPLVLGGCCAIALAPTEQCEYHEDDQDGLASGPTRTSGDLTFTFPEGWGSSVDWDATMPYATDVESADRPTSHDEHYYSVAMVGQATWSDVQGGYPGAEAAATAYLQCHLFRPEAVDTYGEDPELSAFVSEALEVGGHPGWIVRGAVDVSEASVGWDSVEIVAVVVETPSGPAAFKVSASGDDPQLMEDVQSMVDSLTVG</sequence>
<evidence type="ECO:0000256" key="1">
    <source>
        <dbReference type="SAM" id="MobiDB-lite"/>
    </source>
</evidence>
<comment type="caution">
    <text evidence="2">The sequence shown here is derived from an EMBL/GenBank/DDBJ whole genome shotgun (WGS) entry which is preliminary data.</text>
</comment>
<evidence type="ECO:0000313" key="2">
    <source>
        <dbReference type="EMBL" id="MBE9403330.1"/>
    </source>
</evidence>
<gene>
    <name evidence="2" type="ORF">IOE58_03690</name>
</gene>